<dbReference type="InterPro" id="IPR036427">
    <property type="entry name" value="Bromodomain-like_sf"/>
</dbReference>
<evidence type="ECO:0000256" key="4">
    <source>
        <dbReference type="SAM" id="Coils"/>
    </source>
</evidence>
<dbReference type="AlphaFoldDB" id="A0A1R2CSA5"/>
<feature type="compositionally biased region" description="Low complexity" evidence="5">
    <location>
        <begin position="326"/>
        <end position="336"/>
    </location>
</feature>
<dbReference type="OrthoDB" id="21449at2759"/>
<accession>A0A1R2CSA5</accession>
<keyword evidence="8" id="KW-1185">Reference proteome</keyword>
<evidence type="ECO:0000313" key="7">
    <source>
        <dbReference type="EMBL" id="OMJ91860.1"/>
    </source>
</evidence>
<sequence>MSLDLFMKISPETEATLELTCSQVQMLNSLLPGRFKIEYIDQRPYKTVRTTKRRPELEHSAPWPVPAKRPIREKEPSFLAGQSEGFKKCYKLIQALKRYPLSHKLLALGPSTKNNSPTINQTDLSLSENPILTIENNFITGEYLSVYHLKSDLRKIISNAFLTHSQNGDVFIQIFELSKFCDAQFQGLDDLVFSENIIQDLKKNIDKLTQNIKEAQSKIPSIKGLKDKKMTSSEKKQLVQSLRKLEPKFLSGVLKIVRGSDDVEGDELEFDLEKLPSKKCRELEKYIKQCLQVKQNNRSCRNNKGNEGFRKEDSRVSIKKQPEPTSESSESSSVSSESDDMAGMPMFPDFAEHDFSDFSQGISIDYYHY</sequence>
<keyword evidence="1" id="KW-0805">Transcription regulation</keyword>
<dbReference type="Pfam" id="PF17035">
    <property type="entry name" value="BET"/>
    <property type="match status" value="1"/>
</dbReference>
<dbReference type="InterPro" id="IPR027353">
    <property type="entry name" value="NET_dom"/>
</dbReference>
<dbReference type="EMBL" id="MPUH01000073">
    <property type="protein sequence ID" value="OMJ91860.1"/>
    <property type="molecule type" value="Genomic_DNA"/>
</dbReference>
<feature type="coiled-coil region" evidence="4">
    <location>
        <begin position="191"/>
        <end position="218"/>
    </location>
</feature>
<evidence type="ECO:0000256" key="1">
    <source>
        <dbReference type="ARBA" id="ARBA00023015"/>
    </source>
</evidence>
<gene>
    <name evidence="7" type="ORF">SteCoe_5537</name>
</gene>
<evidence type="ECO:0000256" key="2">
    <source>
        <dbReference type="ARBA" id="ARBA00023117"/>
    </source>
</evidence>
<feature type="compositionally biased region" description="Basic and acidic residues" evidence="5">
    <location>
        <begin position="307"/>
        <end position="322"/>
    </location>
</feature>
<feature type="region of interest" description="Disordered" evidence="5">
    <location>
        <begin position="298"/>
        <end position="348"/>
    </location>
</feature>
<dbReference type="PROSITE" id="PS51525">
    <property type="entry name" value="NET"/>
    <property type="match status" value="1"/>
</dbReference>
<dbReference type="SUPFAM" id="SSF47370">
    <property type="entry name" value="Bromodomain"/>
    <property type="match status" value="1"/>
</dbReference>
<organism evidence="7 8">
    <name type="scientific">Stentor coeruleus</name>
    <dbReference type="NCBI Taxonomy" id="5963"/>
    <lineage>
        <taxon>Eukaryota</taxon>
        <taxon>Sar</taxon>
        <taxon>Alveolata</taxon>
        <taxon>Ciliophora</taxon>
        <taxon>Postciliodesmatophora</taxon>
        <taxon>Heterotrichea</taxon>
        <taxon>Heterotrichida</taxon>
        <taxon>Stentoridae</taxon>
        <taxon>Stentor</taxon>
    </lineage>
</organism>
<comment type="caution">
    <text evidence="7">The sequence shown here is derived from an EMBL/GenBank/DDBJ whole genome shotgun (WGS) entry which is preliminary data.</text>
</comment>
<keyword evidence="3" id="KW-0804">Transcription</keyword>
<protein>
    <recommendedName>
        <fullName evidence="6">NET domain-containing protein</fullName>
    </recommendedName>
</protein>
<dbReference type="InterPro" id="IPR038336">
    <property type="entry name" value="NET_sf"/>
</dbReference>
<evidence type="ECO:0000259" key="6">
    <source>
        <dbReference type="PROSITE" id="PS51525"/>
    </source>
</evidence>
<dbReference type="PANTHER" id="PTHR45926">
    <property type="entry name" value="OSJNBA0053K19.4 PROTEIN"/>
    <property type="match status" value="1"/>
</dbReference>
<dbReference type="Proteomes" id="UP000187209">
    <property type="component" value="Unassembled WGS sequence"/>
</dbReference>
<keyword evidence="2" id="KW-0103">Bromodomain</keyword>
<name>A0A1R2CSA5_9CILI</name>
<evidence type="ECO:0000256" key="3">
    <source>
        <dbReference type="ARBA" id="ARBA00023163"/>
    </source>
</evidence>
<dbReference type="Gene3D" id="1.20.1270.220">
    <property type="match status" value="1"/>
</dbReference>
<dbReference type="Gene3D" id="1.20.920.10">
    <property type="entry name" value="Bromodomain-like"/>
    <property type="match status" value="1"/>
</dbReference>
<keyword evidence="4" id="KW-0175">Coiled coil</keyword>
<reference evidence="7 8" key="1">
    <citation type="submission" date="2016-11" db="EMBL/GenBank/DDBJ databases">
        <title>The macronuclear genome of Stentor coeruleus: a giant cell with tiny introns.</title>
        <authorList>
            <person name="Slabodnick M."/>
            <person name="Ruby J.G."/>
            <person name="Reiff S.B."/>
            <person name="Swart E.C."/>
            <person name="Gosai S."/>
            <person name="Prabakaran S."/>
            <person name="Witkowska E."/>
            <person name="Larue G.E."/>
            <person name="Fisher S."/>
            <person name="Freeman R.M."/>
            <person name="Gunawardena J."/>
            <person name="Chu W."/>
            <person name="Stover N.A."/>
            <person name="Gregory B.D."/>
            <person name="Nowacki M."/>
            <person name="Derisi J."/>
            <person name="Roy S.W."/>
            <person name="Marshall W.F."/>
            <person name="Sood P."/>
        </authorList>
    </citation>
    <scope>NUCLEOTIDE SEQUENCE [LARGE SCALE GENOMIC DNA]</scope>
    <source>
        <strain evidence="7">WM001</strain>
    </source>
</reference>
<evidence type="ECO:0000256" key="5">
    <source>
        <dbReference type="SAM" id="MobiDB-lite"/>
    </source>
</evidence>
<feature type="domain" description="NET" evidence="6">
    <location>
        <begin position="220"/>
        <end position="298"/>
    </location>
</feature>
<evidence type="ECO:0000313" key="8">
    <source>
        <dbReference type="Proteomes" id="UP000187209"/>
    </source>
</evidence>
<proteinExistence type="predicted"/>